<dbReference type="EMBL" id="KL197771">
    <property type="protein sequence ID" value="KDQ49866.1"/>
    <property type="molecule type" value="Genomic_DNA"/>
</dbReference>
<dbReference type="Gene3D" id="1.10.287.1490">
    <property type="match status" value="1"/>
</dbReference>
<feature type="compositionally biased region" description="Polar residues" evidence="2">
    <location>
        <begin position="36"/>
        <end position="45"/>
    </location>
</feature>
<proteinExistence type="predicted"/>
<evidence type="ECO:0000313" key="4">
    <source>
        <dbReference type="Proteomes" id="UP000027265"/>
    </source>
</evidence>
<feature type="region of interest" description="Disordered" evidence="2">
    <location>
        <begin position="1"/>
        <end position="55"/>
    </location>
</feature>
<gene>
    <name evidence="3" type="ORF">JAAARDRAFT_200450</name>
</gene>
<reference evidence="4" key="1">
    <citation type="journal article" date="2014" name="Proc. Natl. Acad. Sci. U.S.A.">
        <title>Extensive sampling of basidiomycete genomes demonstrates inadequacy of the white-rot/brown-rot paradigm for wood decay fungi.</title>
        <authorList>
            <person name="Riley R."/>
            <person name="Salamov A.A."/>
            <person name="Brown D.W."/>
            <person name="Nagy L.G."/>
            <person name="Floudas D."/>
            <person name="Held B.W."/>
            <person name="Levasseur A."/>
            <person name="Lombard V."/>
            <person name="Morin E."/>
            <person name="Otillar R."/>
            <person name="Lindquist E.A."/>
            <person name="Sun H."/>
            <person name="LaButti K.M."/>
            <person name="Schmutz J."/>
            <person name="Jabbour D."/>
            <person name="Luo H."/>
            <person name="Baker S.E."/>
            <person name="Pisabarro A.G."/>
            <person name="Walton J.D."/>
            <person name="Blanchette R.A."/>
            <person name="Henrissat B."/>
            <person name="Martin F."/>
            <person name="Cullen D."/>
            <person name="Hibbett D.S."/>
            <person name="Grigoriev I.V."/>
        </authorList>
    </citation>
    <scope>NUCLEOTIDE SEQUENCE [LARGE SCALE GENOMIC DNA]</scope>
    <source>
        <strain evidence="4">MUCL 33604</strain>
    </source>
</reference>
<feature type="coiled-coil region" evidence="1">
    <location>
        <begin position="83"/>
        <end position="187"/>
    </location>
</feature>
<evidence type="ECO:0000256" key="2">
    <source>
        <dbReference type="SAM" id="MobiDB-lite"/>
    </source>
</evidence>
<protein>
    <submittedName>
        <fullName evidence="3">Uncharacterized protein</fullName>
    </submittedName>
</protein>
<sequence>MGVAVGYRRSQLSDGGVSRSTTIQPSSPSSTKIAWGSSTNSTGASDSEGLDGGDRTCVEVAMGDDGDVSSDEGLDVGIWKAAALKAEGEVYELECKVKEMDKEACQMRGDIERLHAKVSKGTQARNKLRAFVAELEEQVEGLEGRAGTLQEEVHKLQDALDDARNWNSKLEDILAEETSECHRAQAEAGKLATLVDLLRGDVTCDEGGADGDVITSVDEGVVA</sequence>
<evidence type="ECO:0000256" key="1">
    <source>
        <dbReference type="SAM" id="Coils"/>
    </source>
</evidence>
<feature type="compositionally biased region" description="Low complexity" evidence="2">
    <location>
        <begin position="18"/>
        <end position="31"/>
    </location>
</feature>
<keyword evidence="1" id="KW-0175">Coiled coil</keyword>
<name>A0A067PHD0_9AGAM</name>
<dbReference type="Proteomes" id="UP000027265">
    <property type="component" value="Unassembled WGS sequence"/>
</dbReference>
<dbReference type="AlphaFoldDB" id="A0A067PHD0"/>
<dbReference type="HOGENOM" id="CLU_1240304_0_0_1"/>
<evidence type="ECO:0000313" key="3">
    <source>
        <dbReference type="EMBL" id="KDQ49866.1"/>
    </source>
</evidence>
<accession>A0A067PHD0</accession>
<dbReference type="SUPFAM" id="SSF90257">
    <property type="entry name" value="Myosin rod fragments"/>
    <property type="match status" value="1"/>
</dbReference>
<organism evidence="3 4">
    <name type="scientific">Jaapia argillacea MUCL 33604</name>
    <dbReference type="NCBI Taxonomy" id="933084"/>
    <lineage>
        <taxon>Eukaryota</taxon>
        <taxon>Fungi</taxon>
        <taxon>Dikarya</taxon>
        <taxon>Basidiomycota</taxon>
        <taxon>Agaricomycotina</taxon>
        <taxon>Agaricomycetes</taxon>
        <taxon>Agaricomycetidae</taxon>
        <taxon>Jaapiales</taxon>
        <taxon>Jaapiaceae</taxon>
        <taxon>Jaapia</taxon>
    </lineage>
</organism>
<keyword evidence="4" id="KW-1185">Reference proteome</keyword>
<dbReference type="InParanoid" id="A0A067PHD0"/>